<sequence>MPKNRNTAQSHSNVSQKSDMATSIWNVKEFNSLRDVATIVPLEKTHISVSGLLPNEVANRILDSLRRLSISSIFRRPKATLLAESLDRTQFYIRLFKKIDGANRAIVVELQRKNGCSLTFVSMARTILRELKHGYIDEEITSNMYVATHGKNTIITTDDSTHKEMEEDMTFALELVADNLVENCFINANLIAMESLCALLDGWSTDSRISLAAANNILRGDDGTHQEIKRSILQYVCHPCHEKYFHNELEERHCLVMHNLALAALANMLQIFPESGNELQVIVKSDEWLGDKGLLAVLIEELHFAETRPHDAYHAMRCLNAIIGVSSDVKSRAIELGIRNAMDISQNVGHCRHALLARESDIGISMV</sequence>
<dbReference type="EMBL" id="HBNS01033885">
    <property type="protein sequence ID" value="CAE4629306.1"/>
    <property type="molecule type" value="Transcribed_RNA"/>
</dbReference>
<accession>A0A7S4RYY2</accession>
<proteinExistence type="predicted"/>
<organism evidence="1">
    <name type="scientific">Ditylum brightwellii</name>
    <dbReference type="NCBI Taxonomy" id="49249"/>
    <lineage>
        <taxon>Eukaryota</taxon>
        <taxon>Sar</taxon>
        <taxon>Stramenopiles</taxon>
        <taxon>Ochrophyta</taxon>
        <taxon>Bacillariophyta</taxon>
        <taxon>Mediophyceae</taxon>
        <taxon>Lithodesmiophycidae</taxon>
        <taxon>Lithodesmiales</taxon>
        <taxon>Lithodesmiaceae</taxon>
        <taxon>Ditylum</taxon>
    </lineage>
</organism>
<name>A0A7S4RYY2_9STRA</name>
<gene>
    <name evidence="1" type="ORF">DBRI00130_LOCUS26514</name>
</gene>
<reference evidence="1" key="1">
    <citation type="submission" date="2021-01" db="EMBL/GenBank/DDBJ databases">
        <authorList>
            <person name="Corre E."/>
            <person name="Pelletier E."/>
            <person name="Niang G."/>
            <person name="Scheremetjew M."/>
            <person name="Finn R."/>
            <person name="Kale V."/>
            <person name="Holt S."/>
            <person name="Cochrane G."/>
            <person name="Meng A."/>
            <person name="Brown T."/>
            <person name="Cohen L."/>
        </authorList>
    </citation>
    <scope>NUCLEOTIDE SEQUENCE</scope>
    <source>
        <strain evidence="1">GSO104</strain>
    </source>
</reference>
<protein>
    <submittedName>
        <fullName evidence="1">Uncharacterized protein</fullName>
    </submittedName>
</protein>
<dbReference type="AlphaFoldDB" id="A0A7S4RYY2"/>
<evidence type="ECO:0000313" key="1">
    <source>
        <dbReference type="EMBL" id="CAE4629306.1"/>
    </source>
</evidence>